<evidence type="ECO:0000313" key="2">
    <source>
        <dbReference type="Proteomes" id="UP001148662"/>
    </source>
</evidence>
<evidence type="ECO:0000313" key="1">
    <source>
        <dbReference type="EMBL" id="KAJ3537757.1"/>
    </source>
</evidence>
<sequence length="786" mass="85617">MSPRKPTAKTNTVQLIEAEQGVTGRSRAEQHKKRGRSCGLHNLNIFTWRKPAKQHGQQSSGYDVSSKATASDIQLEHIGQGRSASEHSQHDRSSSGTSDATVSSAVVQRVLTSTESFWNRLCGKDIIKPGILQSIQNLYTLFTLPWLIVSLLLMIAAWAVRFKLLDVQDSWAHRLTFSLCFLSLIPLEVIADWGGEQMTFYLGDFLGDLVVITLDNAVEAALAVILLVRLRMLQATVVGVVILHLLLVAGTGFFTEGLRTTKQESRLDRRPTDLNHALLTIGIFAPLLMTGYFAALDGPISVVSTTTGSVEYSDSALTNTMRGRLLQLSRGLSVILIVIYSISRIYIHFLPQKSDVENPSHSQSSRSFSTADSSVSSQTSVLAQATMGPGTTASVRPSHTRPADHGRGGSLDVPLQATVGSSSEGEEPPREAARPPTPSPEPPEQSLLSFRPGELHHHSSSFAEPEARSSGSEYETHFYPPSHTSKWDKHQSAQTMVSGFSTADQTLAGFSEYGVSENSGHVGTVRSIETNTMDLPQADGSALPSTTDRLNSPHPNHQAPVSTPLPIPQAPTSGAQEHERQPKMNPWVCMIMLLATVALIASTAEFMVESIELVQKPGGIQEEFFGLILLPLASFSASGIAAILTWIAAFRSYLSNEEKKSSRRLLKTHPIDLSIQFTLFWIPFLVLLGWRLNKPMMLMFDSFELILLASSSYMVNNVTVHAKTNWAKGLILVSLYVMIATSAAFYTGQPEQLALLNCTVSVSSALESEVAGGLVSDIIARHIPRL</sequence>
<reference evidence="1" key="1">
    <citation type="submission" date="2022-07" db="EMBL/GenBank/DDBJ databases">
        <title>Genome Sequence of Phlebia brevispora.</title>
        <authorList>
            <person name="Buettner E."/>
        </authorList>
    </citation>
    <scope>NUCLEOTIDE SEQUENCE</scope>
    <source>
        <strain evidence="1">MPL23</strain>
    </source>
</reference>
<protein>
    <submittedName>
        <fullName evidence="1">Uncharacterized protein</fullName>
    </submittedName>
</protein>
<proteinExistence type="predicted"/>
<gene>
    <name evidence="1" type="ORF">NM688_g6630</name>
</gene>
<dbReference type="Proteomes" id="UP001148662">
    <property type="component" value="Unassembled WGS sequence"/>
</dbReference>
<name>A0ACC1SE01_9APHY</name>
<dbReference type="EMBL" id="JANHOG010001398">
    <property type="protein sequence ID" value="KAJ3537757.1"/>
    <property type="molecule type" value="Genomic_DNA"/>
</dbReference>
<comment type="caution">
    <text evidence="1">The sequence shown here is derived from an EMBL/GenBank/DDBJ whole genome shotgun (WGS) entry which is preliminary data.</text>
</comment>
<keyword evidence="2" id="KW-1185">Reference proteome</keyword>
<organism evidence="1 2">
    <name type="scientific">Phlebia brevispora</name>
    <dbReference type="NCBI Taxonomy" id="194682"/>
    <lineage>
        <taxon>Eukaryota</taxon>
        <taxon>Fungi</taxon>
        <taxon>Dikarya</taxon>
        <taxon>Basidiomycota</taxon>
        <taxon>Agaricomycotina</taxon>
        <taxon>Agaricomycetes</taxon>
        <taxon>Polyporales</taxon>
        <taxon>Meruliaceae</taxon>
        <taxon>Phlebia</taxon>
    </lineage>
</organism>
<accession>A0ACC1SE01</accession>